<keyword evidence="4 6" id="KW-0472">Membrane</keyword>
<evidence type="ECO:0000313" key="9">
    <source>
        <dbReference type="Proteomes" id="UP001390339"/>
    </source>
</evidence>
<feature type="region of interest" description="Disordered" evidence="5">
    <location>
        <begin position="124"/>
        <end position="158"/>
    </location>
</feature>
<gene>
    <name evidence="8" type="ORF">PGQ11_011763</name>
</gene>
<evidence type="ECO:0000256" key="1">
    <source>
        <dbReference type="ARBA" id="ARBA00004167"/>
    </source>
</evidence>
<organism evidence="8 9">
    <name type="scientific">Apiospora arundinis</name>
    <dbReference type="NCBI Taxonomy" id="335852"/>
    <lineage>
        <taxon>Eukaryota</taxon>
        <taxon>Fungi</taxon>
        <taxon>Dikarya</taxon>
        <taxon>Ascomycota</taxon>
        <taxon>Pezizomycotina</taxon>
        <taxon>Sordariomycetes</taxon>
        <taxon>Xylariomycetidae</taxon>
        <taxon>Amphisphaeriales</taxon>
        <taxon>Apiosporaceae</taxon>
        <taxon>Apiospora</taxon>
    </lineage>
</organism>
<sequence>MQLLPFYVSLALSLLPLAVAQGRFLTPGGEAGTITYHAGDKVDVEWTGTAAYSILSLGYYSSTNTTVKWLISNSPNYPTSYTWTPRPALDGFSTWEQDQFFLYIVNGTDFGSPIQSPPFNIRKQAATTSAPSTTVSTVTPTASPKASDTPSPVDSGGEGLSTGAKAGIGAGVGGGALLIIGLLAYYFLRRRRNQDSHGVYEAPTDQANRGDDANFAGVHEAPAGQAIKDDAHLAGYRGHEKVLTKQTGNPAEAPSTTQDGGRPTAELDTQPGERFELA</sequence>
<dbReference type="Proteomes" id="UP001390339">
    <property type="component" value="Unassembled WGS sequence"/>
</dbReference>
<keyword evidence="9" id="KW-1185">Reference proteome</keyword>
<evidence type="ECO:0000256" key="3">
    <source>
        <dbReference type="ARBA" id="ARBA00022989"/>
    </source>
</evidence>
<dbReference type="PANTHER" id="PTHR15549:SF26">
    <property type="entry name" value="AXIAL BUDDING PATTERN PROTEIN 2-RELATED"/>
    <property type="match status" value="1"/>
</dbReference>
<dbReference type="InterPro" id="IPR051694">
    <property type="entry name" value="Immunoregulatory_rcpt-like"/>
</dbReference>
<dbReference type="EMBL" id="JAPCWZ010000007">
    <property type="protein sequence ID" value="KAK8855851.1"/>
    <property type="molecule type" value="Genomic_DNA"/>
</dbReference>
<evidence type="ECO:0000313" key="8">
    <source>
        <dbReference type="EMBL" id="KAK8855851.1"/>
    </source>
</evidence>
<feature type="signal peptide" evidence="7">
    <location>
        <begin position="1"/>
        <end position="20"/>
    </location>
</feature>
<evidence type="ECO:0000256" key="5">
    <source>
        <dbReference type="SAM" id="MobiDB-lite"/>
    </source>
</evidence>
<proteinExistence type="predicted"/>
<feature type="region of interest" description="Disordered" evidence="5">
    <location>
        <begin position="242"/>
        <end position="278"/>
    </location>
</feature>
<feature type="compositionally biased region" description="Polar residues" evidence="5">
    <location>
        <begin position="244"/>
        <end position="259"/>
    </location>
</feature>
<keyword evidence="7" id="KW-0732">Signal</keyword>
<keyword evidence="3 6" id="KW-1133">Transmembrane helix</keyword>
<name>A0ABR2I0J1_9PEZI</name>
<feature type="chain" id="PRO_5046539589" evidence="7">
    <location>
        <begin position="21"/>
        <end position="278"/>
    </location>
</feature>
<keyword evidence="2 6" id="KW-0812">Transmembrane</keyword>
<comment type="caution">
    <text evidence="8">The sequence shown here is derived from an EMBL/GenBank/DDBJ whole genome shotgun (WGS) entry which is preliminary data.</text>
</comment>
<evidence type="ECO:0000256" key="6">
    <source>
        <dbReference type="SAM" id="Phobius"/>
    </source>
</evidence>
<comment type="subcellular location">
    <subcellularLocation>
        <location evidence="1">Membrane</location>
        <topology evidence="1">Single-pass membrane protein</topology>
    </subcellularLocation>
</comment>
<reference evidence="8 9" key="1">
    <citation type="journal article" date="2024" name="IMA Fungus">
        <title>Apiospora arundinis, a panoply of carbohydrate-active enzymes and secondary metabolites.</title>
        <authorList>
            <person name="Sorensen T."/>
            <person name="Petersen C."/>
            <person name="Muurmann A.T."/>
            <person name="Christiansen J.V."/>
            <person name="Brundto M.L."/>
            <person name="Overgaard C.K."/>
            <person name="Boysen A.T."/>
            <person name="Wollenberg R.D."/>
            <person name="Larsen T.O."/>
            <person name="Sorensen J.L."/>
            <person name="Nielsen K.L."/>
            <person name="Sondergaard T.E."/>
        </authorList>
    </citation>
    <scope>NUCLEOTIDE SEQUENCE [LARGE SCALE GENOMIC DNA]</scope>
    <source>
        <strain evidence="8 9">AAU 773</strain>
    </source>
</reference>
<evidence type="ECO:0000256" key="7">
    <source>
        <dbReference type="SAM" id="SignalP"/>
    </source>
</evidence>
<accession>A0ABR2I0J1</accession>
<evidence type="ECO:0000256" key="4">
    <source>
        <dbReference type="ARBA" id="ARBA00023136"/>
    </source>
</evidence>
<feature type="transmembrane region" description="Helical" evidence="6">
    <location>
        <begin position="168"/>
        <end position="188"/>
    </location>
</feature>
<evidence type="ECO:0000256" key="2">
    <source>
        <dbReference type="ARBA" id="ARBA00022692"/>
    </source>
</evidence>
<feature type="compositionally biased region" description="Low complexity" evidence="5">
    <location>
        <begin position="125"/>
        <end position="144"/>
    </location>
</feature>
<protein>
    <submittedName>
        <fullName evidence="8">Uncharacterized protein</fullName>
    </submittedName>
</protein>
<dbReference type="PANTHER" id="PTHR15549">
    <property type="entry name" value="PAIRED IMMUNOGLOBULIN-LIKE TYPE 2 RECEPTOR"/>
    <property type="match status" value="1"/>
</dbReference>